<keyword evidence="1" id="KW-0472">Membrane</keyword>
<dbReference type="VEuPathDB" id="FungiDB:A1Q1_02948"/>
<dbReference type="KEGG" id="tasa:A1Q1_02948"/>
<proteinExistence type="predicted"/>
<dbReference type="GeneID" id="25986461"/>
<keyword evidence="1" id="KW-0812">Transmembrane</keyword>
<name>J6EYW7_TRIAS</name>
<evidence type="ECO:0000256" key="1">
    <source>
        <dbReference type="SAM" id="Phobius"/>
    </source>
</evidence>
<evidence type="ECO:0000313" key="2">
    <source>
        <dbReference type="EMBL" id="EJT48032.1"/>
    </source>
</evidence>
<comment type="caution">
    <text evidence="2">The sequence shown here is derived from an EMBL/GenBank/DDBJ whole genome shotgun (WGS) entry which is preliminary data.</text>
</comment>
<protein>
    <submittedName>
        <fullName evidence="2">Uncharacterized protein</fullName>
    </submittedName>
</protein>
<reference evidence="2 3" key="1">
    <citation type="journal article" date="2012" name="Eukaryot. Cell">
        <title>Draft genome sequence of CBS 2479, the standard type strain of Trichosporon asahii.</title>
        <authorList>
            <person name="Yang R.Y."/>
            <person name="Li H.T."/>
            <person name="Zhu H."/>
            <person name="Zhou G.P."/>
            <person name="Wang M."/>
            <person name="Wang L."/>
        </authorList>
    </citation>
    <scope>NUCLEOTIDE SEQUENCE [LARGE SCALE GENOMIC DNA]</scope>
    <source>
        <strain evidence="3">ATCC 90039 / CBS 2479 / JCM 2466 / KCTC 7840 / NCYC 2677 / UAMH 7654</strain>
    </source>
</reference>
<dbReference type="RefSeq" id="XP_014179652.1">
    <property type="nucleotide sequence ID" value="XM_014324177.1"/>
</dbReference>
<dbReference type="EMBL" id="ALBS01000215">
    <property type="protein sequence ID" value="EJT48032.1"/>
    <property type="molecule type" value="Genomic_DNA"/>
</dbReference>
<feature type="transmembrane region" description="Helical" evidence="1">
    <location>
        <begin position="156"/>
        <end position="178"/>
    </location>
</feature>
<dbReference type="AlphaFoldDB" id="J6EYW7"/>
<accession>J6EYW7</accession>
<organism evidence="2 3">
    <name type="scientific">Trichosporon asahii var. asahii (strain ATCC 90039 / CBS 2479 / JCM 2466 / KCTC 7840 / NBRC 103889/ NCYC 2677 / UAMH 7654)</name>
    <name type="common">Yeast</name>
    <dbReference type="NCBI Taxonomy" id="1186058"/>
    <lineage>
        <taxon>Eukaryota</taxon>
        <taxon>Fungi</taxon>
        <taxon>Dikarya</taxon>
        <taxon>Basidiomycota</taxon>
        <taxon>Agaricomycotina</taxon>
        <taxon>Tremellomycetes</taxon>
        <taxon>Trichosporonales</taxon>
        <taxon>Trichosporonaceae</taxon>
        <taxon>Trichosporon</taxon>
    </lineage>
</organism>
<sequence>MSATRAITPAEISRYGHRHTPWQLGNSRTRADAQISVHVHFARVGMEAGPGPAGRARLPRPRAVQAAEALARPDLRRRRARLRGAEFESLDHAVDHQHARVPHCEFPDSPMAPVDPAATAELATVTPAAWASNPKPKNSAGLYSSAKLTLQPAVCFYILAIPASLIAWGHNIATAIFVRNMMREFTGGAYVGTYGNAVWLTLAGTVSTSHIVILDGWQPQGLEPRASGRRRSQDQPDI</sequence>
<gene>
    <name evidence="2" type="ORF">A1Q1_02948</name>
</gene>
<keyword evidence="1" id="KW-1133">Transmembrane helix</keyword>
<dbReference type="Proteomes" id="UP000002748">
    <property type="component" value="Unassembled WGS sequence"/>
</dbReference>
<dbReference type="HOGENOM" id="CLU_1166555_0_0_1"/>
<evidence type="ECO:0000313" key="3">
    <source>
        <dbReference type="Proteomes" id="UP000002748"/>
    </source>
</evidence>